<evidence type="ECO:0000259" key="10">
    <source>
        <dbReference type="PROSITE" id="PS50893"/>
    </source>
</evidence>
<evidence type="ECO:0000256" key="1">
    <source>
        <dbReference type="ARBA" id="ARBA00004413"/>
    </source>
</evidence>
<dbReference type="InterPro" id="IPR027417">
    <property type="entry name" value="P-loop_NTPase"/>
</dbReference>
<dbReference type="InterPro" id="IPR017871">
    <property type="entry name" value="ABC_transporter-like_CS"/>
</dbReference>
<comment type="caution">
    <text evidence="11">The sequence shown here is derived from an EMBL/GenBank/DDBJ whole genome shotgun (WGS) entry which is preliminary data.</text>
</comment>
<dbReference type="GO" id="GO:1900753">
    <property type="term" value="P:doxorubicin transport"/>
    <property type="evidence" value="ECO:0007669"/>
    <property type="project" value="InterPro"/>
</dbReference>
<sequence>METDAVISVSGLRKSFGSVEVLRGVDLTVRRGRMLALLGQNGAGKTTVVRILSTLLAADGGTALVNGADVGRRPDRVRRMIGLTGQQTALDGLLTGRENLVMLGRLHRLDRRAAKARAAELLAEFDLVEAADRAVSGYSGGMKRRLDLAASLITTPPVLFLDEPTTGLDPRSRTTLWAAIERLLAGGTTILLTTQYLEEADRLADQVVVLDHGRVIAEGTPAELKAKVGAERLELTFGTAAELDRALLALPGEPLRHEGEQARLSLAVDGARHLRLLLGHLEAAGLEPTGLALTRPTLDDVFLSLTGAHPESERIGGAA</sequence>
<evidence type="ECO:0000256" key="2">
    <source>
        <dbReference type="ARBA" id="ARBA00022448"/>
    </source>
</evidence>
<evidence type="ECO:0000313" key="12">
    <source>
        <dbReference type="Proteomes" id="UP000533598"/>
    </source>
</evidence>
<dbReference type="InterPro" id="IPR003593">
    <property type="entry name" value="AAA+_ATPase"/>
</dbReference>
<dbReference type="GO" id="GO:0005524">
    <property type="term" value="F:ATP binding"/>
    <property type="evidence" value="ECO:0007669"/>
    <property type="project" value="UniProtKB-KW"/>
</dbReference>
<dbReference type="Gene3D" id="3.40.50.300">
    <property type="entry name" value="P-loop containing nucleotide triphosphate hydrolases"/>
    <property type="match status" value="1"/>
</dbReference>
<organism evidence="11 12">
    <name type="scientific">Crossiella cryophila</name>
    <dbReference type="NCBI Taxonomy" id="43355"/>
    <lineage>
        <taxon>Bacteria</taxon>
        <taxon>Bacillati</taxon>
        <taxon>Actinomycetota</taxon>
        <taxon>Actinomycetes</taxon>
        <taxon>Pseudonocardiales</taxon>
        <taxon>Pseudonocardiaceae</taxon>
        <taxon>Crossiella</taxon>
    </lineage>
</organism>
<dbReference type="SMART" id="SM00382">
    <property type="entry name" value="AAA"/>
    <property type="match status" value="1"/>
</dbReference>
<evidence type="ECO:0000256" key="4">
    <source>
        <dbReference type="ARBA" id="ARBA00022741"/>
    </source>
</evidence>
<reference evidence="11 12" key="1">
    <citation type="submission" date="2020-08" db="EMBL/GenBank/DDBJ databases">
        <title>Sequencing the genomes of 1000 actinobacteria strains.</title>
        <authorList>
            <person name="Klenk H.-P."/>
        </authorList>
    </citation>
    <scope>NUCLEOTIDE SEQUENCE [LARGE SCALE GENOMIC DNA]</scope>
    <source>
        <strain evidence="11 12">DSM 44230</strain>
    </source>
</reference>
<dbReference type="InterPro" id="IPR005894">
    <property type="entry name" value="DrrA"/>
</dbReference>
<comment type="similarity">
    <text evidence="9">Belongs to the ABC transporter superfamily. Drug exporter-1 (DrugE1) (TC 3.A.1.105) family.</text>
</comment>
<dbReference type="Pfam" id="PF00005">
    <property type="entry name" value="ABC_tran"/>
    <property type="match status" value="1"/>
</dbReference>
<dbReference type="PROSITE" id="PS00211">
    <property type="entry name" value="ABC_TRANSPORTER_1"/>
    <property type="match status" value="1"/>
</dbReference>
<gene>
    <name evidence="11" type="ORF">HNR67_002821</name>
</gene>
<dbReference type="PANTHER" id="PTHR42711:SF19">
    <property type="entry name" value="DOXORUBICIN RESISTANCE ATP-BINDING PROTEIN DRRA"/>
    <property type="match status" value="1"/>
</dbReference>
<evidence type="ECO:0000313" key="11">
    <source>
        <dbReference type="EMBL" id="MBB4676703.1"/>
    </source>
</evidence>
<keyword evidence="4" id="KW-0547">Nucleotide-binding</keyword>
<dbReference type="InterPro" id="IPR050763">
    <property type="entry name" value="ABC_transporter_ATP-binding"/>
</dbReference>
<evidence type="ECO:0000256" key="5">
    <source>
        <dbReference type="ARBA" id="ARBA00022840"/>
    </source>
</evidence>
<dbReference type="GO" id="GO:0046677">
    <property type="term" value="P:response to antibiotic"/>
    <property type="evidence" value="ECO:0007669"/>
    <property type="project" value="UniProtKB-KW"/>
</dbReference>
<dbReference type="GO" id="GO:0016887">
    <property type="term" value="F:ATP hydrolysis activity"/>
    <property type="evidence" value="ECO:0007669"/>
    <property type="project" value="InterPro"/>
</dbReference>
<dbReference type="InterPro" id="IPR025302">
    <property type="entry name" value="DrrA1/2-like_C"/>
</dbReference>
<keyword evidence="8" id="KW-0046">Antibiotic resistance</keyword>
<evidence type="ECO:0000256" key="8">
    <source>
        <dbReference type="ARBA" id="ARBA00023251"/>
    </source>
</evidence>
<dbReference type="AlphaFoldDB" id="A0A7W7FTR6"/>
<name>A0A7W7FTR6_9PSEU</name>
<dbReference type="RefSeq" id="WP_185002494.1">
    <property type="nucleotide sequence ID" value="NZ_BAAAUI010000042.1"/>
</dbReference>
<dbReference type="InterPro" id="IPR003439">
    <property type="entry name" value="ABC_transporter-like_ATP-bd"/>
</dbReference>
<dbReference type="GO" id="GO:0005886">
    <property type="term" value="C:plasma membrane"/>
    <property type="evidence" value="ECO:0007669"/>
    <property type="project" value="UniProtKB-SubCell"/>
</dbReference>
<evidence type="ECO:0000256" key="9">
    <source>
        <dbReference type="ARBA" id="ARBA00049985"/>
    </source>
</evidence>
<protein>
    <submittedName>
        <fullName evidence="11">ABC-2 type transport system ATP-binding protein</fullName>
    </submittedName>
</protein>
<evidence type="ECO:0000256" key="6">
    <source>
        <dbReference type="ARBA" id="ARBA00022967"/>
    </source>
</evidence>
<dbReference type="GO" id="GO:0043215">
    <property type="term" value="P:daunorubicin transport"/>
    <property type="evidence" value="ECO:0007669"/>
    <property type="project" value="InterPro"/>
</dbReference>
<keyword evidence="5 11" id="KW-0067">ATP-binding</keyword>
<keyword evidence="7" id="KW-0472">Membrane</keyword>
<feature type="domain" description="ABC transporter" evidence="10">
    <location>
        <begin position="7"/>
        <end position="237"/>
    </location>
</feature>
<keyword evidence="3" id="KW-1003">Cell membrane</keyword>
<accession>A0A7W7FTR6</accession>
<proteinExistence type="inferred from homology"/>
<keyword evidence="2" id="KW-0813">Transport</keyword>
<evidence type="ECO:0000256" key="3">
    <source>
        <dbReference type="ARBA" id="ARBA00022475"/>
    </source>
</evidence>
<comment type="subcellular location">
    <subcellularLocation>
        <location evidence="1">Cell membrane</location>
        <topology evidence="1">Peripheral membrane protein</topology>
        <orientation evidence="1">Cytoplasmic side</orientation>
    </subcellularLocation>
</comment>
<keyword evidence="6" id="KW-1278">Translocase</keyword>
<dbReference type="Proteomes" id="UP000533598">
    <property type="component" value="Unassembled WGS sequence"/>
</dbReference>
<dbReference type="SUPFAM" id="SSF52540">
    <property type="entry name" value="P-loop containing nucleoside triphosphate hydrolases"/>
    <property type="match status" value="1"/>
</dbReference>
<dbReference type="PROSITE" id="PS50893">
    <property type="entry name" value="ABC_TRANSPORTER_2"/>
    <property type="match status" value="1"/>
</dbReference>
<dbReference type="Pfam" id="PF13732">
    <property type="entry name" value="DrrA1-3_C"/>
    <property type="match status" value="1"/>
</dbReference>
<dbReference type="EMBL" id="JACHMH010000001">
    <property type="protein sequence ID" value="MBB4676703.1"/>
    <property type="molecule type" value="Genomic_DNA"/>
</dbReference>
<dbReference type="NCBIfam" id="TIGR01188">
    <property type="entry name" value="drrA"/>
    <property type="match status" value="1"/>
</dbReference>
<evidence type="ECO:0000256" key="7">
    <source>
        <dbReference type="ARBA" id="ARBA00023136"/>
    </source>
</evidence>
<keyword evidence="12" id="KW-1185">Reference proteome</keyword>
<dbReference type="PANTHER" id="PTHR42711">
    <property type="entry name" value="ABC TRANSPORTER ATP-BINDING PROTEIN"/>
    <property type="match status" value="1"/>
</dbReference>